<proteinExistence type="predicted"/>
<feature type="compositionally biased region" description="Basic and acidic residues" evidence="1">
    <location>
        <begin position="310"/>
        <end position="333"/>
    </location>
</feature>
<dbReference type="AlphaFoldDB" id="A0AA41KHI7"/>
<accession>A0AA41KHI7</accession>
<reference evidence="2" key="1">
    <citation type="submission" date="2021-06" db="EMBL/GenBank/DDBJ databases">
        <title>New haloarchaea isolates fom saline soil.</title>
        <authorList>
            <person name="Duran-Viseras A."/>
            <person name="Sanchez-Porro C.S."/>
            <person name="Ventosa A."/>
        </authorList>
    </citation>
    <scope>NUCLEOTIDE SEQUENCE</scope>
    <source>
        <strain evidence="2">JCM 18369</strain>
    </source>
</reference>
<feature type="region of interest" description="Disordered" evidence="1">
    <location>
        <begin position="123"/>
        <end position="148"/>
    </location>
</feature>
<feature type="region of interest" description="Disordered" evidence="1">
    <location>
        <begin position="52"/>
        <end position="73"/>
    </location>
</feature>
<protein>
    <submittedName>
        <fullName evidence="2">Uncharacterized protein</fullName>
    </submittedName>
</protein>
<comment type="caution">
    <text evidence="2">The sequence shown here is derived from an EMBL/GenBank/DDBJ whole genome shotgun (WGS) entry which is preliminary data.</text>
</comment>
<dbReference type="RefSeq" id="WP_162413004.1">
    <property type="nucleotide sequence ID" value="NZ_JAHQXE010000002.1"/>
</dbReference>
<keyword evidence="3" id="KW-1185">Reference proteome</keyword>
<feature type="compositionally biased region" description="Polar residues" evidence="1">
    <location>
        <begin position="358"/>
        <end position="367"/>
    </location>
</feature>
<dbReference type="EMBL" id="JAHQXE010000002">
    <property type="protein sequence ID" value="MBV0901811.1"/>
    <property type="molecule type" value="Genomic_DNA"/>
</dbReference>
<evidence type="ECO:0000313" key="3">
    <source>
        <dbReference type="Proteomes" id="UP001166304"/>
    </source>
</evidence>
<evidence type="ECO:0000313" key="2">
    <source>
        <dbReference type="EMBL" id="MBV0901811.1"/>
    </source>
</evidence>
<organism evidence="2 3">
    <name type="scientific">Haloarcula salina</name>
    <dbReference type="NCBI Taxonomy" id="1429914"/>
    <lineage>
        <taxon>Archaea</taxon>
        <taxon>Methanobacteriati</taxon>
        <taxon>Methanobacteriota</taxon>
        <taxon>Stenosarchaea group</taxon>
        <taxon>Halobacteria</taxon>
        <taxon>Halobacteriales</taxon>
        <taxon>Haloarculaceae</taxon>
        <taxon>Haloarcula</taxon>
    </lineage>
</organism>
<dbReference type="Proteomes" id="UP001166304">
    <property type="component" value="Unassembled WGS sequence"/>
</dbReference>
<feature type="region of interest" description="Disordered" evidence="1">
    <location>
        <begin position="310"/>
        <end position="368"/>
    </location>
</feature>
<gene>
    <name evidence="2" type="ORF">KTS37_08415</name>
</gene>
<name>A0AA41KHI7_9EURY</name>
<evidence type="ECO:0000256" key="1">
    <source>
        <dbReference type="SAM" id="MobiDB-lite"/>
    </source>
</evidence>
<feature type="compositionally biased region" description="Basic and acidic residues" evidence="1">
    <location>
        <begin position="128"/>
        <end position="142"/>
    </location>
</feature>
<sequence>MTERIEYGTKATADAARNRHSEYLCTDDDRRLKTVAYSSDTPDSVLETERLEAADGRAEREDGPGQVPLSESEKDRIDFSQERANVPHAKAVKGIAQAEGVEDWVSYYDGTLTVDEHREVMADAATESGKRSADESADEKAGRAARAAQSNQCDHAQGHCENGDPEACEFLSQTCGYSEQEIAQFVDESQPDRSEQQELVTVGGGDYPEMEVRPETAGALRRGWQGYKAGISDLEAALSQSREAVINARQAWQAINRIREANGQEPMHPDRLHTLLDALDGMPGSIPTVRTLDHFDQEGATDPAEVIETDDQRTLSGERADDQARLADGERGEQGQGEVVDVSEENPGGLLADERAQTAGSGETEQQIPDAFAVAEGGQETL</sequence>
<feature type="compositionally biased region" description="Basic and acidic residues" evidence="1">
    <location>
        <begin position="52"/>
        <end position="63"/>
    </location>
</feature>